<evidence type="ECO:0000313" key="3">
    <source>
        <dbReference type="Proteomes" id="UP001321526"/>
    </source>
</evidence>
<dbReference type="InterPro" id="IPR002575">
    <property type="entry name" value="Aminoglycoside_PTrfase"/>
</dbReference>
<dbReference type="Gene3D" id="3.30.200.20">
    <property type="entry name" value="Phosphorylase Kinase, domain 1"/>
    <property type="match status" value="1"/>
</dbReference>
<protein>
    <submittedName>
        <fullName evidence="2">Aminoglycoside phosphotransferase</fullName>
    </submittedName>
</protein>
<dbReference type="SUPFAM" id="SSF56112">
    <property type="entry name" value="Protein kinase-like (PK-like)"/>
    <property type="match status" value="1"/>
</dbReference>
<feature type="domain" description="Aminoglycoside phosphotransferase" evidence="1">
    <location>
        <begin position="25"/>
        <end position="244"/>
    </location>
</feature>
<dbReference type="Gene3D" id="3.90.1200.10">
    <property type="match status" value="1"/>
</dbReference>
<evidence type="ECO:0000313" key="2">
    <source>
        <dbReference type="EMBL" id="WFF40509.1"/>
    </source>
</evidence>
<name>A0ABY8FKW1_9GAMM</name>
<reference evidence="2 3" key="1">
    <citation type="submission" date="2019-01" db="EMBL/GenBank/DDBJ databases">
        <title>Genome sequence of Salinicola endophyticus REST5.</title>
        <authorList>
            <person name="Nascimento F.X."/>
        </authorList>
    </citation>
    <scope>NUCLEOTIDE SEQUENCE [LARGE SCALE GENOMIC DNA]</scope>
    <source>
        <strain evidence="2 3">REST5</strain>
    </source>
</reference>
<accession>A0ABY8FKW1</accession>
<dbReference type="EMBL" id="CP035631">
    <property type="protein sequence ID" value="WFF40509.1"/>
    <property type="molecule type" value="Genomic_DNA"/>
</dbReference>
<dbReference type="Proteomes" id="UP001321526">
    <property type="component" value="Chromosome"/>
</dbReference>
<gene>
    <name evidence="2" type="ORF">EVC62_02760</name>
</gene>
<sequence>MSLRLAQLRTWIARHHAVAADTCRFEPVAGDASLRGYCRVYLPDGTTRMLMDAPPELEDSHAFVAIGRSWRAAGLPVPAIHAVDLDQGFLELDDLGDDSLHHHFVDTDSARRGTAQAIDLLLRLQRLASPAELPPYSAAFMEEELERFPDWGLGRWLHLETPSCWATTKQQLLARIAALPEVAVHRDFDAMNLMRVDGELALIDFQGALAGPLGYDLISLLRGRYQRWSRAEMDSWIDDFHRRSREDFGAHLPDAATFRAGVEAIGAQRQLKILGQFCRLCLRDGKPRYLDWLPHFYAQLDAGLEALPELAEFHAWLRETYHPAMQARLARHHAEQAQEPSKGAST</sequence>
<keyword evidence="3" id="KW-1185">Reference proteome</keyword>
<dbReference type="RefSeq" id="WP_282235702.1">
    <property type="nucleotide sequence ID" value="NZ_CP035631.1"/>
</dbReference>
<proteinExistence type="predicted"/>
<dbReference type="InterPro" id="IPR011009">
    <property type="entry name" value="Kinase-like_dom_sf"/>
</dbReference>
<dbReference type="Pfam" id="PF01636">
    <property type="entry name" value="APH"/>
    <property type="match status" value="1"/>
</dbReference>
<evidence type="ECO:0000259" key="1">
    <source>
        <dbReference type="Pfam" id="PF01636"/>
    </source>
</evidence>
<organism evidence="2 3">
    <name type="scientific">Salinicola endophyticus</name>
    <dbReference type="NCBI Taxonomy" id="1949083"/>
    <lineage>
        <taxon>Bacteria</taxon>
        <taxon>Pseudomonadati</taxon>
        <taxon>Pseudomonadota</taxon>
        <taxon>Gammaproteobacteria</taxon>
        <taxon>Oceanospirillales</taxon>
        <taxon>Halomonadaceae</taxon>
        <taxon>Salinicola</taxon>
    </lineage>
</organism>